<gene>
    <name evidence="3" type="primary">LOC106079079</name>
</gene>
<reference evidence="3" key="1">
    <citation type="submission" date="2025-08" db="UniProtKB">
        <authorList>
            <consortium name="RefSeq"/>
        </authorList>
    </citation>
    <scope>IDENTIFICATION</scope>
</reference>
<name>A0A9W2ZNP4_BIOGL</name>
<keyword evidence="2" id="KW-1185">Reference proteome</keyword>
<dbReference type="Proteomes" id="UP001165740">
    <property type="component" value="Chromosome 1"/>
</dbReference>
<sequence>MAFLSEDVRKLLHNRFIVVIGDSIQRGIYKDIVLLLNGNRYLTEQELKNKGEYNFLNDELIEGGRKGEMCNGINYTEVRQYQTDNHLVRFYFITRCYSNYLESILSDLQKDPLPDILIINSCLWDITRYGRDAINEYKDNLEKVFQRFAECLPKHCLVLWNTTLPISPSARGGFLVPEIEFMTSTLRLDIIEANYFAQSIAMKHGHDVLDLHFYLRHHLHRRVRDGIHWDMLAHRYITNLILTHICSAWHLPMQSRRPVLFEDLRSFIDTKRERHPSPKKQNHGYFQFGSSETNNFHSSSARKMSHLEPHYDLNMGSYTWQPYSQDPRGGRVMREHHYRHQPYRHRHNSHYYNY</sequence>
<dbReference type="PANTHER" id="PTHR14469">
    <property type="entry name" value="SARCOMA ANTIGEN NY-SAR-23"/>
    <property type="match status" value="1"/>
</dbReference>
<organism evidence="2 3">
    <name type="scientific">Biomphalaria glabrata</name>
    <name type="common">Bloodfluke planorb</name>
    <name type="synonym">Freshwater snail</name>
    <dbReference type="NCBI Taxonomy" id="6526"/>
    <lineage>
        <taxon>Eukaryota</taxon>
        <taxon>Metazoa</taxon>
        <taxon>Spiralia</taxon>
        <taxon>Lophotrochozoa</taxon>
        <taxon>Mollusca</taxon>
        <taxon>Gastropoda</taxon>
        <taxon>Heterobranchia</taxon>
        <taxon>Euthyneura</taxon>
        <taxon>Panpulmonata</taxon>
        <taxon>Hygrophila</taxon>
        <taxon>Lymnaeoidea</taxon>
        <taxon>Planorbidae</taxon>
        <taxon>Biomphalaria</taxon>
    </lineage>
</organism>
<dbReference type="SUPFAM" id="SSF52266">
    <property type="entry name" value="SGNH hydrolase"/>
    <property type="match status" value="1"/>
</dbReference>
<dbReference type="PANTHER" id="PTHR14469:SF0">
    <property type="entry name" value="FAMILY WITH SEQUENCE SIMILARITY 113"/>
    <property type="match status" value="1"/>
</dbReference>
<evidence type="ECO:0000313" key="3">
    <source>
        <dbReference type="RefSeq" id="XP_055876677.1"/>
    </source>
</evidence>
<dbReference type="AlphaFoldDB" id="A0A9W2ZNP4"/>
<dbReference type="InterPro" id="IPR036514">
    <property type="entry name" value="SGNH_hydro_sf"/>
</dbReference>
<dbReference type="OrthoDB" id="9975373at2759"/>
<dbReference type="RefSeq" id="XP_055876677.1">
    <property type="nucleotide sequence ID" value="XM_056020702.1"/>
</dbReference>
<accession>A0A9W2ZNP4</accession>
<evidence type="ECO:0000313" key="2">
    <source>
        <dbReference type="Proteomes" id="UP001165740"/>
    </source>
</evidence>
<protein>
    <submittedName>
        <fullName evidence="3">PC-esterase domain-containing protein 1A-like</fullName>
    </submittedName>
</protein>
<evidence type="ECO:0000256" key="1">
    <source>
        <dbReference type="ARBA" id="ARBA00037957"/>
    </source>
</evidence>
<dbReference type="OMA" id="IAHRKIT"/>
<comment type="similarity">
    <text evidence="1">Belongs to the PC-esterase family.</text>
</comment>
<proteinExistence type="inferred from homology"/>
<dbReference type="GeneID" id="106079079"/>
<dbReference type="Gene3D" id="3.40.50.1110">
    <property type="entry name" value="SGNH hydrolase"/>
    <property type="match status" value="1"/>
</dbReference>